<keyword evidence="4" id="KW-1185">Reference proteome</keyword>
<feature type="region of interest" description="Disordered" evidence="1">
    <location>
        <begin position="1"/>
        <end position="20"/>
    </location>
</feature>
<feature type="domain" description="At2g29880-like C-terminal" evidence="2">
    <location>
        <begin position="167"/>
        <end position="213"/>
    </location>
</feature>
<feature type="compositionally biased region" description="Basic residues" evidence="1">
    <location>
        <begin position="1"/>
        <end position="11"/>
    </location>
</feature>
<gene>
    <name evidence="3" type="ORF">IFM89_034055</name>
</gene>
<reference evidence="3 4" key="1">
    <citation type="submission" date="2020-10" db="EMBL/GenBank/DDBJ databases">
        <title>The Coptis chinensis genome and diversification of protoberbering-type alkaloids.</title>
        <authorList>
            <person name="Wang B."/>
            <person name="Shu S."/>
            <person name="Song C."/>
            <person name="Liu Y."/>
        </authorList>
    </citation>
    <scope>NUCLEOTIDE SEQUENCE [LARGE SCALE GENOMIC DNA]</scope>
    <source>
        <strain evidence="3">HL-2020</strain>
        <tissue evidence="3">Leaf</tissue>
    </source>
</reference>
<dbReference type="OrthoDB" id="1921318at2759"/>
<dbReference type="PANTHER" id="PTHR47584:SF9">
    <property type="entry name" value="L10-INTERACTING MYB DOMAIN-CONTAINING PROTEIN-LIKE"/>
    <property type="match status" value="1"/>
</dbReference>
<evidence type="ECO:0000256" key="1">
    <source>
        <dbReference type="SAM" id="MobiDB-lite"/>
    </source>
</evidence>
<dbReference type="InterPro" id="IPR045026">
    <property type="entry name" value="LIMYB"/>
</dbReference>
<dbReference type="Pfam" id="PF24769">
    <property type="entry name" value="At2g29880_C"/>
    <property type="match status" value="1"/>
</dbReference>
<protein>
    <recommendedName>
        <fullName evidence="2">At2g29880-like C-terminal domain-containing protein</fullName>
    </recommendedName>
</protein>
<proteinExistence type="predicted"/>
<dbReference type="EMBL" id="JADFTS010000002">
    <property type="protein sequence ID" value="KAF9622820.1"/>
    <property type="molecule type" value="Genomic_DNA"/>
</dbReference>
<accession>A0A835IPP0</accession>
<dbReference type="AlphaFoldDB" id="A0A835IPP0"/>
<evidence type="ECO:0000313" key="4">
    <source>
        <dbReference type="Proteomes" id="UP000631114"/>
    </source>
</evidence>
<dbReference type="InterPro" id="IPR056253">
    <property type="entry name" value="At2g29880-like_C"/>
</dbReference>
<sequence length="222" mass="25466">MVTNRPRRSNRVSHQQQDIQDQPRAKWTFWDESLRTVKAKSEQVWDEYIKAHPDAEAIRTNGCPYYKQLCVIFGNEIFYQEGLFFEAPNIDFGTPSLFVKDELEDENIPNERTKCQSVTPPTSGPRKRNTTGIEDIMARAISDIAAASKLRISAVAHSVERFSIANCVEALDEIQGVDDRIYYAALDLFDKPNARETFMSLKAEKRFVWLKRKCNAPSRSIA</sequence>
<dbReference type="Proteomes" id="UP000631114">
    <property type="component" value="Unassembled WGS sequence"/>
</dbReference>
<evidence type="ECO:0000313" key="3">
    <source>
        <dbReference type="EMBL" id="KAF9622820.1"/>
    </source>
</evidence>
<name>A0A835IPP0_9MAGN</name>
<evidence type="ECO:0000259" key="2">
    <source>
        <dbReference type="Pfam" id="PF24769"/>
    </source>
</evidence>
<organism evidence="3 4">
    <name type="scientific">Coptis chinensis</name>
    <dbReference type="NCBI Taxonomy" id="261450"/>
    <lineage>
        <taxon>Eukaryota</taxon>
        <taxon>Viridiplantae</taxon>
        <taxon>Streptophyta</taxon>
        <taxon>Embryophyta</taxon>
        <taxon>Tracheophyta</taxon>
        <taxon>Spermatophyta</taxon>
        <taxon>Magnoliopsida</taxon>
        <taxon>Ranunculales</taxon>
        <taxon>Ranunculaceae</taxon>
        <taxon>Coptidoideae</taxon>
        <taxon>Coptis</taxon>
    </lineage>
</organism>
<comment type="caution">
    <text evidence="3">The sequence shown here is derived from an EMBL/GenBank/DDBJ whole genome shotgun (WGS) entry which is preliminary data.</text>
</comment>
<dbReference type="PANTHER" id="PTHR47584">
    <property type="match status" value="1"/>
</dbReference>